<evidence type="ECO:0000313" key="2">
    <source>
        <dbReference type="Proteomes" id="UP001444661"/>
    </source>
</evidence>
<name>A0ABR1UD20_9PEZI</name>
<reference evidence="1 2" key="1">
    <citation type="submission" date="2023-01" db="EMBL/GenBank/DDBJ databases">
        <title>Analysis of 21 Apiospora genomes using comparative genomics revels a genus with tremendous synthesis potential of carbohydrate active enzymes and secondary metabolites.</title>
        <authorList>
            <person name="Sorensen T."/>
        </authorList>
    </citation>
    <scope>NUCLEOTIDE SEQUENCE [LARGE SCALE GENOMIC DNA]</scope>
    <source>
        <strain evidence="1 2">CBS 33761</strain>
    </source>
</reference>
<keyword evidence="2" id="KW-1185">Reference proteome</keyword>
<evidence type="ECO:0000313" key="1">
    <source>
        <dbReference type="EMBL" id="KAK8056789.1"/>
    </source>
</evidence>
<sequence length="83" mass="9320">MYTGEPWLNLMVLSPGWVLTELGDVGADALNVDAETEAKLMIWVEESCDGIFKLLEETIKETHGGKLLLYFGETTPWYLGRRG</sequence>
<gene>
    <name evidence="1" type="ORF">PG993_002016</name>
</gene>
<dbReference type="EMBL" id="JAQQWK010000001">
    <property type="protein sequence ID" value="KAK8056789.1"/>
    <property type="molecule type" value="Genomic_DNA"/>
</dbReference>
<organism evidence="1 2">
    <name type="scientific">Apiospora rasikravindrae</name>
    <dbReference type="NCBI Taxonomy" id="990691"/>
    <lineage>
        <taxon>Eukaryota</taxon>
        <taxon>Fungi</taxon>
        <taxon>Dikarya</taxon>
        <taxon>Ascomycota</taxon>
        <taxon>Pezizomycotina</taxon>
        <taxon>Sordariomycetes</taxon>
        <taxon>Xylariomycetidae</taxon>
        <taxon>Amphisphaeriales</taxon>
        <taxon>Apiosporaceae</taxon>
        <taxon>Apiospora</taxon>
    </lineage>
</organism>
<proteinExistence type="predicted"/>
<comment type="caution">
    <text evidence="1">The sequence shown here is derived from an EMBL/GenBank/DDBJ whole genome shotgun (WGS) entry which is preliminary data.</text>
</comment>
<dbReference type="Proteomes" id="UP001444661">
    <property type="component" value="Unassembled WGS sequence"/>
</dbReference>
<protein>
    <submittedName>
        <fullName evidence="1">Uncharacterized protein</fullName>
    </submittedName>
</protein>
<accession>A0ABR1UD20</accession>